<evidence type="ECO:0000259" key="2">
    <source>
        <dbReference type="Pfam" id="PF08450"/>
    </source>
</evidence>
<dbReference type="OrthoDB" id="423498at2759"/>
<dbReference type="InterPro" id="IPR052988">
    <property type="entry name" value="Oryzine_lactonohydrolase"/>
</dbReference>
<keyword evidence="1" id="KW-0732">Signal</keyword>
<protein>
    <submittedName>
        <fullName evidence="3">Gluconolactonase</fullName>
    </submittedName>
</protein>
<dbReference type="InterPro" id="IPR013658">
    <property type="entry name" value="SGL"/>
</dbReference>
<keyword evidence="4" id="KW-1185">Reference proteome</keyword>
<dbReference type="AlphaFoldDB" id="A0A0M8N1T1"/>
<dbReference type="PANTHER" id="PTHR47064">
    <property type="entry name" value="PUTATIVE (AFU_ORTHOLOGUE AFUA_1G08990)-RELATED"/>
    <property type="match status" value="1"/>
</dbReference>
<dbReference type="Pfam" id="PF08450">
    <property type="entry name" value="SGL"/>
    <property type="match status" value="1"/>
</dbReference>
<dbReference type="Proteomes" id="UP000053831">
    <property type="component" value="Unassembled WGS sequence"/>
</dbReference>
<feature type="domain" description="SMP-30/Gluconolactonase/LRE-like region" evidence="2">
    <location>
        <begin position="223"/>
        <end position="399"/>
    </location>
</feature>
<sequence length="423" mass="45069">MAHRGRAFRALALAALLTVRAQADAGLGFMDDQLILGRLGSETMAASSVPAQAQFLDPASFAVMPDVPPPEKANGKTIFVPPGSTLESLKDRPFHVYHEDFLGIIGADPSLSLIAEEETDPLFHEAAVWYPPTDDMFFVQNAGARAAGTGLAKSAVVQKIGMREARAAAAEGARVAIEVVSSEPAILNPNGAANFKGNIIFAGEGMGDKPSALYLMNPEPPYNVTTLVNNFYGRQFNSLNDVAVHPRTGGVYFTDVTYGFLQDFRPNPGLPNQVYRFDLRTGAVTAVADEVSMCNGLAFSPDGRFAYVTSSAASQAFRGFDNTLPSSIYRYEVTTGGTFQHRVLFAYVGTGVPDGIHCDAEGNVYAGCGDGVYVWNPRGTLLGKIFTAGVVANFQFAGDGRIVILGETRLYYAQLGAKAAPVL</sequence>
<proteinExistence type="predicted"/>
<comment type="caution">
    <text evidence="3">The sequence shown here is derived from an EMBL/GenBank/DDBJ whole genome shotgun (WGS) entry which is preliminary data.</text>
</comment>
<evidence type="ECO:0000256" key="1">
    <source>
        <dbReference type="SAM" id="SignalP"/>
    </source>
</evidence>
<dbReference type="STRING" id="150374.A0A0M8N1T1"/>
<dbReference type="PANTHER" id="PTHR47064:SF2">
    <property type="entry name" value="SMP-30_GLUCONOLACTONASE_LRE-LIKE REGION DOMAIN-CONTAINING PROTEIN-RELATED"/>
    <property type="match status" value="1"/>
</dbReference>
<accession>A0A0M8N1T1</accession>
<name>A0A0M8N1T1_ESCWE</name>
<evidence type="ECO:0000313" key="4">
    <source>
        <dbReference type="Proteomes" id="UP000053831"/>
    </source>
</evidence>
<feature type="chain" id="PRO_5005818856" evidence="1">
    <location>
        <begin position="24"/>
        <end position="423"/>
    </location>
</feature>
<dbReference type="Gene3D" id="2.120.10.30">
    <property type="entry name" value="TolB, C-terminal domain"/>
    <property type="match status" value="1"/>
</dbReference>
<organism evidence="3 4">
    <name type="scientific">Escovopsis weberi</name>
    <dbReference type="NCBI Taxonomy" id="150374"/>
    <lineage>
        <taxon>Eukaryota</taxon>
        <taxon>Fungi</taxon>
        <taxon>Dikarya</taxon>
        <taxon>Ascomycota</taxon>
        <taxon>Pezizomycotina</taxon>
        <taxon>Sordariomycetes</taxon>
        <taxon>Hypocreomycetidae</taxon>
        <taxon>Hypocreales</taxon>
        <taxon>Hypocreaceae</taxon>
        <taxon>Escovopsis</taxon>
    </lineage>
</organism>
<dbReference type="InterPro" id="IPR011042">
    <property type="entry name" value="6-blade_b-propeller_TolB-like"/>
</dbReference>
<dbReference type="EMBL" id="LGSR01000001">
    <property type="protein sequence ID" value="KOS23358.1"/>
    <property type="molecule type" value="Genomic_DNA"/>
</dbReference>
<evidence type="ECO:0000313" key="3">
    <source>
        <dbReference type="EMBL" id="KOS23358.1"/>
    </source>
</evidence>
<gene>
    <name evidence="3" type="ORF">ESCO_006578</name>
</gene>
<feature type="signal peptide" evidence="1">
    <location>
        <begin position="1"/>
        <end position="23"/>
    </location>
</feature>
<reference evidence="3 4" key="1">
    <citation type="submission" date="2015-07" db="EMBL/GenBank/DDBJ databases">
        <title>The genome of the fungus Escovopsis weberi, a specialized disease agent of ant agriculture.</title>
        <authorList>
            <person name="de Man T.J."/>
            <person name="Stajich J.E."/>
            <person name="Kubicek C.P."/>
            <person name="Chenthamara K."/>
            <person name="Atanasova L."/>
            <person name="Druzhinina I.S."/>
            <person name="Birnbaum S."/>
            <person name="Barribeau S.M."/>
            <person name="Teiling C."/>
            <person name="Suen G."/>
            <person name="Currie C."/>
            <person name="Gerardo N.M."/>
        </authorList>
    </citation>
    <scope>NUCLEOTIDE SEQUENCE [LARGE SCALE GENOMIC DNA]</scope>
</reference>
<dbReference type="SUPFAM" id="SSF63829">
    <property type="entry name" value="Calcium-dependent phosphotriesterase"/>
    <property type="match status" value="1"/>
</dbReference>